<dbReference type="PANTHER" id="PTHR33266:SF1">
    <property type="entry name" value="F-BOX DOMAIN-CONTAINING PROTEIN"/>
    <property type="match status" value="1"/>
</dbReference>
<dbReference type="HOGENOM" id="CLU_556617_0_0_1"/>
<reference evidence="1 2" key="1">
    <citation type="submission" date="2014-04" db="EMBL/GenBank/DDBJ databases">
        <title>Evolutionary Origins and Diversification of the Mycorrhizal Mutualists.</title>
        <authorList>
            <consortium name="DOE Joint Genome Institute"/>
            <consortium name="Mycorrhizal Genomics Consortium"/>
            <person name="Kohler A."/>
            <person name="Kuo A."/>
            <person name="Nagy L.G."/>
            <person name="Floudas D."/>
            <person name="Copeland A."/>
            <person name="Barry K.W."/>
            <person name="Cichocki N."/>
            <person name="Veneault-Fourrey C."/>
            <person name="LaButti K."/>
            <person name="Lindquist E.A."/>
            <person name="Lipzen A."/>
            <person name="Lundell T."/>
            <person name="Morin E."/>
            <person name="Murat C."/>
            <person name="Riley R."/>
            <person name="Ohm R."/>
            <person name="Sun H."/>
            <person name="Tunlid A."/>
            <person name="Henrissat B."/>
            <person name="Grigoriev I.V."/>
            <person name="Hibbett D.S."/>
            <person name="Martin F."/>
        </authorList>
    </citation>
    <scope>NUCLEOTIDE SEQUENCE [LARGE SCALE GENOMIC DNA]</scope>
    <source>
        <strain evidence="1 2">Koide BX008</strain>
    </source>
</reference>
<accession>A0A0C2WR69</accession>
<proteinExistence type="predicted"/>
<dbReference type="AlphaFoldDB" id="A0A0C2WR69"/>
<keyword evidence="2" id="KW-1185">Reference proteome</keyword>
<name>A0A0C2WR69_AMAMK</name>
<dbReference type="Proteomes" id="UP000054549">
    <property type="component" value="Unassembled WGS sequence"/>
</dbReference>
<dbReference type="InParanoid" id="A0A0C2WR69"/>
<evidence type="ECO:0000313" key="1">
    <source>
        <dbReference type="EMBL" id="KIL59241.1"/>
    </source>
</evidence>
<dbReference type="PANTHER" id="PTHR33266">
    <property type="entry name" value="CHROMOSOME 15, WHOLE GENOME SHOTGUN SEQUENCE"/>
    <property type="match status" value="1"/>
</dbReference>
<organism evidence="1 2">
    <name type="scientific">Amanita muscaria (strain Koide BX008)</name>
    <dbReference type="NCBI Taxonomy" id="946122"/>
    <lineage>
        <taxon>Eukaryota</taxon>
        <taxon>Fungi</taxon>
        <taxon>Dikarya</taxon>
        <taxon>Basidiomycota</taxon>
        <taxon>Agaricomycotina</taxon>
        <taxon>Agaricomycetes</taxon>
        <taxon>Agaricomycetidae</taxon>
        <taxon>Agaricales</taxon>
        <taxon>Pluteineae</taxon>
        <taxon>Amanitaceae</taxon>
        <taxon>Amanita</taxon>
    </lineage>
</organism>
<dbReference type="EMBL" id="KN818319">
    <property type="protein sequence ID" value="KIL59241.1"/>
    <property type="molecule type" value="Genomic_DNA"/>
</dbReference>
<protein>
    <submittedName>
        <fullName evidence="1">Uncharacterized protein</fullName>
    </submittedName>
</protein>
<dbReference type="STRING" id="946122.A0A0C2WR69"/>
<dbReference type="OrthoDB" id="107110at2759"/>
<sequence length="490" mass="54262">MGTNVSLSEFVPAADDLKSGRLAGEMLLLLPPYTALGFDQNINGMDLSPHQTMGQVRSLERICAYGRPLWNAGYVSAASGGDSMDETTFFQDARMKLLCSDKFNGEDIYQVFAILSYTVCLDLVLGNRKATELANTSVAKHMRLLIDVNDHRTVFTKASSEPVLALVGAYIAAKANNLLDIIEGLTNNLCKDGLVDKGRHGELLARMILFIARIQSCSAPLTPLSFAAPVPVVDFLKTLFGEELWDKTPGHKCFEEGLKGGYVNFHHFTLTRDEMPVKEDLNLEANLWARGTAVQCKFEQVDVDGHIPVYWGSIDEDEPFDPSNFSNLNYQVKFSKAGDTVSADRIQRRASDRASKHPFIAVFLDMGNEQTYMSTGSRLSLETGAETLQRLSGTNSSGQKTARTAKKAKKTLELDANRYCINARGCDEDVFGVLKTMGIAEKWKTLVEITVETPASERDIVKTMQPLYRFDPALGHCDWMHDYSALHDQA</sequence>
<gene>
    <name evidence="1" type="ORF">M378DRAFT_169505</name>
</gene>
<evidence type="ECO:0000313" key="2">
    <source>
        <dbReference type="Proteomes" id="UP000054549"/>
    </source>
</evidence>